<dbReference type="CDD" id="cd02966">
    <property type="entry name" value="TlpA_like_family"/>
    <property type="match status" value="1"/>
</dbReference>
<sequence>MRLKFNENKAMYTALSLILVVSACSRLLVANVEKPQVVDFEKLSQQWQTDDDSVRMFHFWATWCGPCVEELPIYLRLPDSLRNEKFSMVLVSMDFPDRIDKDLVPFLKKRKIGGKVLVLDDPDANTWINSVDTTWSGALPATLVVKNGKKSFIEGPANQKTINDLLHPYFSEP</sequence>
<reference evidence="3 4" key="1">
    <citation type="submission" date="2021-12" db="EMBL/GenBank/DDBJ databases">
        <title>Genome sequencing of bacteria with rrn-lacking chromosome and rrn-plasmid.</title>
        <authorList>
            <person name="Anda M."/>
            <person name="Iwasaki W."/>
        </authorList>
    </citation>
    <scope>NUCLEOTIDE SEQUENCE [LARGE SCALE GENOMIC DNA]</scope>
    <source>
        <strain evidence="3 4">DSM 100852</strain>
    </source>
</reference>
<keyword evidence="4" id="KW-1185">Reference proteome</keyword>
<dbReference type="Gene3D" id="3.40.30.10">
    <property type="entry name" value="Glutaredoxin"/>
    <property type="match status" value="1"/>
</dbReference>
<dbReference type="PROSITE" id="PS51352">
    <property type="entry name" value="THIOREDOXIN_2"/>
    <property type="match status" value="1"/>
</dbReference>
<accession>A0AAU9D7J5</accession>
<evidence type="ECO:0000256" key="1">
    <source>
        <dbReference type="SAM" id="SignalP"/>
    </source>
</evidence>
<dbReference type="KEGG" id="fax:FUAX_05770"/>
<dbReference type="RefSeq" id="WP_338393422.1">
    <property type="nucleotide sequence ID" value="NZ_AP025314.1"/>
</dbReference>
<protein>
    <recommendedName>
        <fullName evidence="2">Thioredoxin domain-containing protein</fullName>
    </recommendedName>
</protein>
<keyword evidence="1" id="KW-0732">Signal</keyword>
<dbReference type="SUPFAM" id="SSF52833">
    <property type="entry name" value="Thioredoxin-like"/>
    <property type="match status" value="1"/>
</dbReference>
<evidence type="ECO:0000259" key="2">
    <source>
        <dbReference type="PROSITE" id="PS51352"/>
    </source>
</evidence>
<dbReference type="EMBL" id="AP025314">
    <property type="protein sequence ID" value="BDD08145.1"/>
    <property type="molecule type" value="Genomic_DNA"/>
</dbReference>
<dbReference type="Proteomes" id="UP001348817">
    <property type="component" value="Chromosome"/>
</dbReference>
<proteinExistence type="predicted"/>
<dbReference type="AlphaFoldDB" id="A0AAU9D7J5"/>
<organism evidence="3 4">
    <name type="scientific">Fulvitalea axinellae</name>
    <dbReference type="NCBI Taxonomy" id="1182444"/>
    <lineage>
        <taxon>Bacteria</taxon>
        <taxon>Pseudomonadati</taxon>
        <taxon>Bacteroidota</taxon>
        <taxon>Cytophagia</taxon>
        <taxon>Cytophagales</taxon>
        <taxon>Persicobacteraceae</taxon>
        <taxon>Fulvitalea</taxon>
    </lineage>
</organism>
<evidence type="ECO:0000313" key="4">
    <source>
        <dbReference type="Proteomes" id="UP001348817"/>
    </source>
</evidence>
<name>A0AAU9D7J5_9BACT</name>
<dbReference type="InterPro" id="IPR036249">
    <property type="entry name" value="Thioredoxin-like_sf"/>
</dbReference>
<dbReference type="PROSITE" id="PS51257">
    <property type="entry name" value="PROKAR_LIPOPROTEIN"/>
    <property type="match status" value="1"/>
</dbReference>
<gene>
    <name evidence="3" type="ORF">FUAX_05770</name>
</gene>
<evidence type="ECO:0000313" key="3">
    <source>
        <dbReference type="EMBL" id="BDD08145.1"/>
    </source>
</evidence>
<feature type="domain" description="Thioredoxin" evidence="2">
    <location>
        <begin position="18"/>
        <end position="171"/>
    </location>
</feature>
<dbReference type="InterPro" id="IPR013766">
    <property type="entry name" value="Thioredoxin_domain"/>
</dbReference>
<feature type="chain" id="PRO_5043482307" description="Thioredoxin domain-containing protein" evidence="1">
    <location>
        <begin position="31"/>
        <end position="173"/>
    </location>
</feature>
<feature type="signal peptide" evidence="1">
    <location>
        <begin position="1"/>
        <end position="30"/>
    </location>
</feature>